<keyword evidence="6" id="KW-0862">Zinc</keyword>
<keyword evidence="5 8" id="KW-0472">Membrane</keyword>
<feature type="region of interest" description="Disordered" evidence="7">
    <location>
        <begin position="1"/>
        <end position="34"/>
    </location>
</feature>
<evidence type="ECO:0000256" key="6">
    <source>
        <dbReference type="PIRSR" id="PIRSR604254-1"/>
    </source>
</evidence>
<keyword evidence="3 8" id="KW-0812">Transmembrane</keyword>
<evidence type="ECO:0000313" key="9">
    <source>
        <dbReference type="EMBL" id="PNH08040.1"/>
    </source>
</evidence>
<reference evidence="9 10" key="1">
    <citation type="journal article" date="2017" name="Mol. Biol. Evol.">
        <title>The 4-celled Tetrabaena socialis nuclear genome reveals the essential components for genetic control of cell number at the origin of multicellularity in the volvocine lineage.</title>
        <authorList>
            <person name="Featherston J."/>
            <person name="Arakaki Y."/>
            <person name="Hanschen E.R."/>
            <person name="Ferris P.J."/>
            <person name="Michod R.E."/>
            <person name="Olson B.J.S.C."/>
            <person name="Nozaki H."/>
            <person name="Durand P.M."/>
        </authorList>
    </citation>
    <scope>NUCLEOTIDE SEQUENCE [LARGE SCALE GENOMIC DNA]</scope>
    <source>
        <strain evidence="9 10">NIES-571</strain>
    </source>
</reference>
<dbReference type="GO" id="GO:0038023">
    <property type="term" value="F:signaling receptor activity"/>
    <property type="evidence" value="ECO:0007669"/>
    <property type="project" value="TreeGrafter"/>
</dbReference>
<comment type="subcellular location">
    <subcellularLocation>
        <location evidence="1">Membrane</location>
        <topology evidence="1">Multi-pass membrane protein</topology>
    </subcellularLocation>
</comment>
<name>A0A2J8A6B3_9CHLO</name>
<feature type="transmembrane region" description="Helical" evidence="8">
    <location>
        <begin position="82"/>
        <end position="101"/>
    </location>
</feature>
<feature type="binding site" evidence="6">
    <location>
        <position position="236"/>
    </location>
    <ligand>
        <name>Zn(2+)</name>
        <dbReference type="ChEBI" id="CHEBI:29105"/>
    </ligand>
</feature>
<evidence type="ECO:0000313" key="10">
    <source>
        <dbReference type="Proteomes" id="UP000236333"/>
    </source>
</evidence>
<feature type="transmembrane region" description="Helical" evidence="8">
    <location>
        <begin position="343"/>
        <end position="363"/>
    </location>
</feature>
<dbReference type="Proteomes" id="UP000236333">
    <property type="component" value="Unassembled WGS sequence"/>
</dbReference>
<dbReference type="GO" id="GO:0016020">
    <property type="term" value="C:membrane"/>
    <property type="evidence" value="ECO:0007669"/>
    <property type="project" value="UniProtKB-SubCell"/>
</dbReference>
<evidence type="ECO:0000256" key="1">
    <source>
        <dbReference type="ARBA" id="ARBA00004141"/>
    </source>
</evidence>
<dbReference type="EMBL" id="PGGS01000148">
    <property type="protein sequence ID" value="PNH08040.1"/>
    <property type="molecule type" value="Genomic_DNA"/>
</dbReference>
<feature type="compositionally biased region" description="Basic residues" evidence="7">
    <location>
        <begin position="20"/>
        <end position="29"/>
    </location>
</feature>
<dbReference type="GO" id="GO:0009744">
    <property type="term" value="P:response to sucrose"/>
    <property type="evidence" value="ECO:0007669"/>
    <property type="project" value="UniProtKB-ARBA"/>
</dbReference>
<evidence type="ECO:0000256" key="3">
    <source>
        <dbReference type="ARBA" id="ARBA00022692"/>
    </source>
</evidence>
<evidence type="ECO:0000256" key="4">
    <source>
        <dbReference type="ARBA" id="ARBA00022989"/>
    </source>
</evidence>
<evidence type="ECO:0000256" key="7">
    <source>
        <dbReference type="SAM" id="MobiDB-lite"/>
    </source>
</evidence>
<comment type="caution">
    <text evidence="9">The sequence shown here is derived from an EMBL/GenBank/DDBJ whole genome shotgun (WGS) entry which is preliminary data.</text>
</comment>
<dbReference type="GO" id="GO:0046872">
    <property type="term" value="F:metal ion binding"/>
    <property type="evidence" value="ECO:0007669"/>
    <property type="project" value="UniProtKB-KW"/>
</dbReference>
<dbReference type="Pfam" id="PF03006">
    <property type="entry name" value="HlyIII"/>
    <property type="match status" value="1"/>
</dbReference>
<evidence type="ECO:0000256" key="5">
    <source>
        <dbReference type="ARBA" id="ARBA00023136"/>
    </source>
</evidence>
<proteinExistence type="inferred from homology"/>
<feature type="compositionally biased region" description="Basic and acidic residues" evidence="7">
    <location>
        <begin position="1"/>
        <end position="10"/>
    </location>
</feature>
<feature type="transmembrane region" description="Helical" evidence="8">
    <location>
        <begin position="281"/>
        <end position="303"/>
    </location>
</feature>
<feature type="transmembrane region" description="Helical" evidence="8">
    <location>
        <begin position="252"/>
        <end position="269"/>
    </location>
</feature>
<evidence type="ECO:0000256" key="8">
    <source>
        <dbReference type="SAM" id="Phobius"/>
    </source>
</evidence>
<protein>
    <submittedName>
        <fullName evidence="9">ADIPOR-like receptor</fullName>
    </submittedName>
</protein>
<dbReference type="PANTHER" id="PTHR20855">
    <property type="entry name" value="ADIPOR/PROGESTIN RECEPTOR-RELATED"/>
    <property type="match status" value="1"/>
</dbReference>
<comment type="similarity">
    <text evidence="2">Belongs to the ADIPOR family.</text>
</comment>
<keyword evidence="9" id="KW-0675">Receptor</keyword>
<keyword evidence="4 8" id="KW-1133">Transmembrane helix</keyword>
<organism evidence="9 10">
    <name type="scientific">Tetrabaena socialis</name>
    <dbReference type="NCBI Taxonomy" id="47790"/>
    <lineage>
        <taxon>Eukaryota</taxon>
        <taxon>Viridiplantae</taxon>
        <taxon>Chlorophyta</taxon>
        <taxon>core chlorophytes</taxon>
        <taxon>Chlorophyceae</taxon>
        <taxon>CS clade</taxon>
        <taxon>Chlamydomonadales</taxon>
        <taxon>Tetrabaenaceae</taxon>
        <taxon>Tetrabaena</taxon>
    </lineage>
</organism>
<gene>
    <name evidence="9" type="ORF">TSOC_005434</name>
</gene>
<feature type="transmembrane region" description="Helical" evidence="8">
    <location>
        <begin position="315"/>
        <end position="337"/>
    </location>
</feature>
<sequence>MSGVDVKESSDAAIAASRHAPARRKQHRRPQADADASTLLFHDLPGYLQDNEFIKAYYRAPDMPFKQTLRSLFDIHNETGNVWTHLLGFLLFAGLTLYVIALPPRPLALGTPQIDQLWLSVQGRVHGLADHLGQNLHQLSDALPHLSVNLHHLSESLTHRVDSLVHEVQEEVQQAAQALHERVHSLGDNLQHAKGRLNGLIQEALSDVLLWPVPRWPVYVFLAGAMTCLLLSAVCHLFGCCSQHVARLIWRFDYAGIAVLIVTSFYPPVYYGFLCQPYWRVFYLITTTAMGAGAVAMSLIEVFQRTEWRTFRASMFAALGLWGVVPLIHACMVHKGVAAVRDATALDVLMGVLYLVGATIYAARVPERWLPGRFDIWFHGHQVRGVTLNPTEPNRTLKPYEPFAYDFSRCYLGPRGLLPVLDALGADPAFASLSLANCGLGCSSVERLAGWIKVWESLRESAVDYLRGLSPGAAAQ</sequence>
<keyword evidence="6" id="KW-0479">Metal-binding</keyword>
<evidence type="ECO:0000256" key="2">
    <source>
        <dbReference type="ARBA" id="ARBA00007018"/>
    </source>
</evidence>
<dbReference type="AlphaFoldDB" id="A0A2J8A6B3"/>
<dbReference type="InterPro" id="IPR004254">
    <property type="entry name" value="AdipoR/HlyIII-related"/>
</dbReference>
<keyword evidence="10" id="KW-1185">Reference proteome</keyword>
<feature type="binding site" evidence="6">
    <location>
        <position position="381"/>
    </location>
    <ligand>
        <name>Zn(2+)</name>
        <dbReference type="ChEBI" id="CHEBI:29105"/>
    </ligand>
</feature>
<accession>A0A2J8A6B3</accession>
<dbReference type="OrthoDB" id="529367at2759"/>
<feature type="transmembrane region" description="Helical" evidence="8">
    <location>
        <begin position="216"/>
        <end position="240"/>
    </location>
</feature>
<dbReference type="PANTHER" id="PTHR20855:SF52">
    <property type="entry name" value="ADIPONECTIN RECEPTOR PROTEIN"/>
    <property type="match status" value="1"/>
</dbReference>